<name>A0A9D2SN48_9FIRM</name>
<dbReference type="Proteomes" id="UP000823849">
    <property type="component" value="Unassembled WGS sequence"/>
</dbReference>
<accession>A0A9D2SN48</accession>
<comment type="caution">
    <text evidence="2">The sequence shown here is derived from an EMBL/GenBank/DDBJ whole genome shotgun (WGS) entry which is preliminary data.</text>
</comment>
<dbReference type="EMBL" id="DWWU01000018">
    <property type="protein sequence ID" value="HJC15028.1"/>
    <property type="molecule type" value="Genomic_DNA"/>
</dbReference>
<evidence type="ECO:0000313" key="2">
    <source>
        <dbReference type="EMBL" id="HJC15028.1"/>
    </source>
</evidence>
<dbReference type="GO" id="GO:0015661">
    <property type="term" value="F:L-lysine efflux transmembrane transporter activity"/>
    <property type="evidence" value="ECO:0007669"/>
    <property type="project" value="InterPro"/>
</dbReference>
<feature type="transmembrane region" description="Helical" evidence="1">
    <location>
        <begin position="29"/>
        <end position="46"/>
    </location>
</feature>
<evidence type="ECO:0000313" key="3">
    <source>
        <dbReference type="Proteomes" id="UP000823849"/>
    </source>
</evidence>
<keyword evidence="1" id="KW-0812">Transmembrane</keyword>
<dbReference type="InterPro" id="IPR005642">
    <property type="entry name" value="LysO"/>
</dbReference>
<proteinExistence type="predicted"/>
<gene>
    <name evidence="2" type="ORF">H9705_04260</name>
</gene>
<protein>
    <submittedName>
        <fullName evidence="2">LysO family transporter</fullName>
    </submittedName>
</protein>
<keyword evidence="1" id="KW-1133">Transmembrane helix</keyword>
<reference evidence="2" key="2">
    <citation type="submission" date="2021-04" db="EMBL/GenBank/DDBJ databases">
        <authorList>
            <person name="Gilroy R."/>
        </authorList>
    </citation>
    <scope>NUCLEOTIDE SEQUENCE</scope>
    <source>
        <strain evidence="2">CHK185-5351</strain>
    </source>
</reference>
<organism evidence="2 3">
    <name type="scientific">Candidatus Fusicatenibacter intestinigallinarum</name>
    <dbReference type="NCBI Taxonomy" id="2838598"/>
    <lineage>
        <taxon>Bacteria</taxon>
        <taxon>Bacillati</taxon>
        <taxon>Bacillota</taxon>
        <taxon>Clostridia</taxon>
        <taxon>Lachnospirales</taxon>
        <taxon>Lachnospiraceae</taxon>
        <taxon>Fusicatenibacter</taxon>
    </lineage>
</organism>
<evidence type="ECO:0000256" key="1">
    <source>
        <dbReference type="SAM" id="Phobius"/>
    </source>
</evidence>
<reference evidence="2" key="1">
    <citation type="journal article" date="2021" name="PeerJ">
        <title>Extensive microbial diversity within the chicken gut microbiome revealed by metagenomics and culture.</title>
        <authorList>
            <person name="Gilroy R."/>
            <person name="Ravi A."/>
            <person name="Getino M."/>
            <person name="Pursley I."/>
            <person name="Horton D.L."/>
            <person name="Alikhan N.F."/>
            <person name="Baker D."/>
            <person name="Gharbi K."/>
            <person name="Hall N."/>
            <person name="Watson M."/>
            <person name="Adriaenssens E.M."/>
            <person name="Foster-Nyarko E."/>
            <person name="Jarju S."/>
            <person name="Secka A."/>
            <person name="Antonio M."/>
            <person name="Oren A."/>
            <person name="Chaudhuri R.R."/>
            <person name="La Ragione R."/>
            <person name="Hildebrand F."/>
            <person name="Pallen M.J."/>
        </authorList>
    </citation>
    <scope>NUCLEOTIDE SEQUENCE</scope>
    <source>
        <strain evidence="2">CHK185-5351</strain>
    </source>
</reference>
<feature type="transmembrane region" description="Helical" evidence="1">
    <location>
        <begin position="58"/>
        <end position="80"/>
    </location>
</feature>
<dbReference type="Pfam" id="PF03956">
    <property type="entry name" value="Lys_export"/>
    <property type="match status" value="1"/>
</dbReference>
<dbReference type="AlphaFoldDB" id="A0A9D2SN48"/>
<sequence length="97" mass="11121">MDILLVMCVGVLIGNRFFPEKYKKINEKLQVVCTMLLIFCMGVTLGSREHFLQELGTLGWTSFLFFLFPAGGSLLLVYGLTRKFMPLEKEKKKKEPV</sequence>
<keyword evidence="1" id="KW-0472">Membrane</keyword>